<organism evidence="5 6">
    <name type="scientific">Hungatella hathewayi</name>
    <dbReference type="NCBI Taxonomy" id="154046"/>
    <lineage>
        <taxon>Bacteria</taxon>
        <taxon>Bacillati</taxon>
        <taxon>Bacillota</taxon>
        <taxon>Clostridia</taxon>
        <taxon>Lachnospirales</taxon>
        <taxon>Lachnospiraceae</taxon>
        <taxon>Hungatella</taxon>
    </lineage>
</organism>
<gene>
    <name evidence="5" type="primary">degA_11</name>
    <name evidence="5" type="ORF">ERS852407_05520</name>
</gene>
<dbReference type="EMBL" id="CYZE01000023">
    <property type="protein sequence ID" value="CUP28391.1"/>
    <property type="molecule type" value="Genomic_DNA"/>
</dbReference>
<dbReference type="InterPro" id="IPR046335">
    <property type="entry name" value="LacI/GalR-like_sensor"/>
</dbReference>
<reference evidence="5 6" key="1">
    <citation type="submission" date="2015-09" db="EMBL/GenBank/DDBJ databases">
        <authorList>
            <consortium name="Pathogen Informatics"/>
        </authorList>
    </citation>
    <scope>NUCLEOTIDE SEQUENCE [LARGE SCALE GENOMIC DNA]</scope>
    <source>
        <strain evidence="5 6">2789STDY5608850</strain>
    </source>
</reference>
<dbReference type="SUPFAM" id="SSF47413">
    <property type="entry name" value="lambda repressor-like DNA-binding domains"/>
    <property type="match status" value="1"/>
</dbReference>
<evidence type="ECO:0000313" key="5">
    <source>
        <dbReference type="EMBL" id="CUP28391.1"/>
    </source>
</evidence>
<accession>A0A174LZH9</accession>
<sequence>MATLKDVARLACVDVSTVSRALNNTSYVHPDTKARIFAAVKELSYQPNVLAQGLRQGKRHTIGVVVPRLHLTLFADITQSIESESRKLGYATLICHTEDDPVIEKECLNRLRNGFVDGIIIAGTGRNGHLLRDIHAGGISVTQIVRKQEGSISSVIADYDACGYDTVRYLYSRGCREIGLINGTTSLAPYRERYNGYHRAMEELGLTETCATSPMPGNNFEYGYQCTEDLLNQNPDLDAIMAAVDIQGMAAIRALKDRKIRVPEQIRLVSLTGHSIGGLLETTMTSLEIPAHEMGEKATHMVIDEIEAPSDNKPSVQHLVFSASLVERESS</sequence>
<keyword evidence="1" id="KW-0805">Transcription regulation</keyword>
<dbReference type="GO" id="GO:0003700">
    <property type="term" value="F:DNA-binding transcription factor activity"/>
    <property type="evidence" value="ECO:0007669"/>
    <property type="project" value="TreeGrafter"/>
</dbReference>
<dbReference type="PANTHER" id="PTHR30146:SF109">
    <property type="entry name" value="HTH-TYPE TRANSCRIPTIONAL REGULATOR GALS"/>
    <property type="match status" value="1"/>
</dbReference>
<dbReference type="AlphaFoldDB" id="A0A174LZH9"/>
<dbReference type="PROSITE" id="PS50932">
    <property type="entry name" value="HTH_LACI_2"/>
    <property type="match status" value="1"/>
</dbReference>
<evidence type="ECO:0000313" key="6">
    <source>
        <dbReference type="Proteomes" id="UP000095651"/>
    </source>
</evidence>
<dbReference type="SUPFAM" id="SSF53822">
    <property type="entry name" value="Periplasmic binding protein-like I"/>
    <property type="match status" value="1"/>
</dbReference>
<evidence type="ECO:0000256" key="1">
    <source>
        <dbReference type="ARBA" id="ARBA00023015"/>
    </source>
</evidence>
<evidence type="ECO:0000256" key="2">
    <source>
        <dbReference type="ARBA" id="ARBA00023125"/>
    </source>
</evidence>
<dbReference type="Gene3D" id="3.40.50.2300">
    <property type="match status" value="2"/>
</dbReference>
<dbReference type="RefSeq" id="WP_055660077.1">
    <property type="nucleotide sequence ID" value="NZ_CABIXC010000023.1"/>
</dbReference>
<dbReference type="Proteomes" id="UP000095651">
    <property type="component" value="Unassembled WGS sequence"/>
</dbReference>
<dbReference type="Pfam" id="PF13377">
    <property type="entry name" value="Peripla_BP_3"/>
    <property type="match status" value="1"/>
</dbReference>
<feature type="domain" description="HTH lacI-type" evidence="4">
    <location>
        <begin position="2"/>
        <end position="56"/>
    </location>
</feature>
<dbReference type="CDD" id="cd06267">
    <property type="entry name" value="PBP1_LacI_sugar_binding-like"/>
    <property type="match status" value="1"/>
</dbReference>
<dbReference type="SMART" id="SM00354">
    <property type="entry name" value="HTH_LACI"/>
    <property type="match status" value="1"/>
</dbReference>
<dbReference type="Pfam" id="PF00356">
    <property type="entry name" value="LacI"/>
    <property type="match status" value="1"/>
</dbReference>
<proteinExistence type="predicted"/>
<dbReference type="PANTHER" id="PTHR30146">
    <property type="entry name" value="LACI-RELATED TRANSCRIPTIONAL REPRESSOR"/>
    <property type="match status" value="1"/>
</dbReference>
<evidence type="ECO:0000259" key="4">
    <source>
        <dbReference type="PROSITE" id="PS50932"/>
    </source>
</evidence>
<dbReference type="GO" id="GO:0000976">
    <property type="term" value="F:transcription cis-regulatory region binding"/>
    <property type="evidence" value="ECO:0007669"/>
    <property type="project" value="TreeGrafter"/>
</dbReference>
<dbReference type="InterPro" id="IPR010982">
    <property type="entry name" value="Lambda_DNA-bd_dom_sf"/>
</dbReference>
<keyword evidence="2" id="KW-0238">DNA-binding</keyword>
<keyword evidence="3" id="KW-0804">Transcription</keyword>
<dbReference type="Gene3D" id="1.10.260.40">
    <property type="entry name" value="lambda repressor-like DNA-binding domains"/>
    <property type="match status" value="1"/>
</dbReference>
<protein>
    <submittedName>
        <fullName evidence="5">Alanine racemase</fullName>
    </submittedName>
</protein>
<evidence type="ECO:0000256" key="3">
    <source>
        <dbReference type="ARBA" id="ARBA00023163"/>
    </source>
</evidence>
<dbReference type="InterPro" id="IPR000843">
    <property type="entry name" value="HTH_LacI"/>
</dbReference>
<dbReference type="InterPro" id="IPR028082">
    <property type="entry name" value="Peripla_BP_I"/>
</dbReference>
<name>A0A174LZH9_9FIRM</name>
<dbReference type="CDD" id="cd01392">
    <property type="entry name" value="HTH_LacI"/>
    <property type="match status" value="1"/>
</dbReference>